<feature type="binding site" evidence="14">
    <location>
        <position position="284"/>
    </location>
    <ligand>
        <name>Mg(2+)</name>
        <dbReference type="ChEBI" id="CHEBI:18420"/>
        <label>1</label>
    </ligand>
</feature>
<dbReference type="Gene3D" id="3.40.50.1380">
    <property type="entry name" value="Methylglyoxal synthase-like domain"/>
    <property type="match status" value="1"/>
</dbReference>
<dbReference type="HAMAP" id="MF_01210_B">
    <property type="entry name" value="CPSase_L_chain_B"/>
    <property type="match status" value="1"/>
</dbReference>
<dbReference type="InterPro" id="IPR011761">
    <property type="entry name" value="ATP-grasp"/>
</dbReference>
<feature type="domain" description="ATP-grasp" evidence="15">
    <location>
        <begin position="133"/>
        <end position="327"/>
    </location>
</feature>
<dbReference type="EC" id="6.3.4.16" evidence="14"/>
<feature type="binding site" evidence="14">
    <location>
        <position position="175"/>
    </location>
    <ligand>
        <name>ATP</name>
        <dbReference type="ChEBI" id="CHEBI:30616"/>
        <label>1</label>
    </ligand>
</feature>
<feature type="binding site" evidence="14">
    <location>
        <position position="833"/>
    </location>
    <ligand>
        <name>Mn(2+)</name>
        <dbReference type="ChEBI" id="CHEBI:29035"/>
        <label>3</label>
    </ligand>
</feature>
<feature type="binding site" evidence="14">
    <location>
        <position position="298"/>
    </location>
    <ligand>
        <name>Mg(2+)</name>
        <dbReference type="ChEBI" id="CHEBI:18420"/>
        <label>2</label>
    </ligand>
</feature>
<feature type="binding site" evidence="14">
    <location>
        <position position="835"/>
    </location>
    <ligand>
        <name>Mg(2+)</name>
        <dbReference type="ChEBI" id="CHEBI:18420"/>
        <label>4</label>
    </ligand>
</feature>
<keyword evidence="5 14" id="KW-0028">Amino-acid biosynthesis</keyword>
<dbReference type="EC" id="6.3.5.5" evidence="14"/>
<feature type="region of interest" description="Allosteric domain" evidence="14">
    <location>
        <begin position="931"/>
        <end position="1066"/>
    </location>
</feature>
<dbReference type="GO" id="GO:0004088">
    <property type="term" value="F:carbamoyl-phosphate synthase (glutamine-hydrolyzing) activity"/>
    <property type="evidence" value="ECO:0007669"/>
    <property type="project" value="UniProtKB-EC"/>
</dbReference>
<dbReference type="RefSeq" id="WP_087202504.1">
    <property type="nucleotide sequence ID" value="NZ_CP173660.1"/>
</dbReference>
<dbReference type="NCBIfam" id="NF003671">
    <property type="entry name" value="PRK05294.1"/>
    <property type="match status" value="1"/>
</dbReference>
<dbReference type="InterPro" id="IPR005483">
    <property type="entry name" value="CPSase_dom"/>
</dbReference>
<feature type="binding site" evidence="14">
    <location>
        <position position="821"/>
    </location>
    <ligand>
        <name>ATP</name>
        <dbReference type="ChEBI" id="CHEBI:30616"/>
        <label>2</label>
    </ligand>
</feature>
<protein>
    <recommendedName>
        <fullName evidence="14">Carbamoyl phosphate synthase large chain</fullName>
        <ecNumber evidence="14">6.3.4.16</ecNumber>
        <ecNumber evidence="14">6.3.5.5</ecNumber>
    </recommendedName>
    <alternativeName>
        <fullName evidence="14">Carbamoyl phosphate synthetase ammonia chain</fullName>
    </alternativeName>
</protein>
<comment type="catalytic activity">
    <reaction evidence="14">
        <text>hydrogencarbonate + L-glutamine + 2 ATP + H2O = carbamoyl phosphate + L-glutamate + 2 ADP + phosphate + 2 H(+)</text>
        <dbReference type="Rhea" id="RHEA:18633"/>
        <dbReference type="ChEBI" id="CHEBI:15377"/>
        <dbReference type="ChEBI" id="CHEBI:15378"/>
        <dbReference type="ChEBI" id="CHEBI:17544"/>
        <dbReference type="ChEBI" id="CHEBI:29985"/>
        <dbReference type="ChEBI" id="CHEBI:30616"/>
        <dbReference type="ChEBI" id="CHEBI:43474"/>
        <dbReference type="ChEBI" id="CHEBI:58228"/>
        <dbReference type="ChEBI" id="CHEBI:58359"/>
        <dbReference type="ChEBI" id="CHEBI:456216"/>
        <dbReference type="EC" id="6.3.5.5"/>
    </reaction>
</comment>
<evidence type="ECO:0000313" key="17">
    <source>
        <dbReference type="EMBL" id="MBY0759494.1"/>
    </source>
</evidence>
<keyword evidence="18" id="KW-1185">Reference proteome</keyword>
<dbReference type="SMART" id="SM01209">
    <property type="entry name" value="GARS_A"/>
    <property type="match status" value="1"/>
</dbReference>
<feature type="binding site" evidence="14">
    <location>
        <position position="835"/>
    </location>
    <ligand>
        <name>Mn(2+)</name>
        <dbReference type="ChEBI" id="CHEBI:29035"/>
        <label>4</label>
    </ligand>
</feature>
<dbReference type="PROSITE" id="PS50975">
    <property type="entry name" value="ATP_GRASP"/>
    <property type="match status" value="2"/>
</dbReference>
<dbReference type="InterPro" id="IPR036914">
    <property type="entry name" value="MGS-like_dom_sf"/>
</dbReference>
<evidence type="ECO:0000259" key="16">
    <source>
        <dbReference type="PROSITE" id="PS51855"/>
    </source>
</evidence>
<dbReference type="CDD" id="cd01424">
    <property type="entry name" value="MGS_CPS_II"/>
    <property type="match status" value="1"/>
</dbReference>
<evidence type="ECO:0000256" key="11">
    <source>
        <dbReference type="ARBA" id="ARBA00022975"/>
    </source>
</evidence>
<accession>A0ABS7L9B3</accession>
<dbReference type="InterPro" id="IPR011607">
    <property type="entry name" value="MGS-like_dom"/>
</dbReference>
<name>A0ABS7L9B3_9FIRM</name>
<dbReference type="Pfam" id="PF02142">
    <property type="entry name" value="MGS"/>
    <property type="match status" value="1"/>
</dbReference>
<dbReference type="InterPro" id="IPR058047">
    <property type="entry name" value="CPSase_preATP-grasp"/>
</dbReference>
<comment type="cofactor">
    <cofactor evidence="14">
        <name>Mg(2+)</name>
        <dbReference type="ChEBI" id="CHEBI:18420"/>
    </cofactor>
    <cofactor evidence="14">
        <name>Mn(2+)</name>
        <dbReference type="ChEBI" id="CHEBI:29035"/>
    </cofactor>
    <text evidence="14">Binds 4 Mg(2+) or Mn(2+) ions per subunit.</text>
</comment>
<comment type="domain">
    <text evidence="14">The large subunit is composed of 2 ATP-grasp domains that are involved in binding the 2 ATP molecules needed for carbamoyl phosphate synthesis. The N-terminal ATP-grasp domain (referred to as the carboxyphosphate synthetic component) catalyzes the ATP-dependent phosphorylation of hydrogencarbonate to carboxyphosphate and the subsequent nucleophilic attack by ammonia to form a carbamate intermediate. The C-terminal ATP-grasp domain (referred to as the carbamoyl phosphate synthetic component) then catalyzes the phosphorylation of carbamate with the second ATP to form the end product carbamoyl phosphate. The reactive and unstable enzyme intermediates are sequentially channeled from one active site to the next through the interior of the protein over a distance of at least 96 A.</text>
</comment>
<feature type="binding site" evidence="14">
    <location>
        <position position="169"/>
    </location>
    <ligand>
        <name>ATP</name>
        <dbReference type="ChEBI" id="CHEBI:30616"/>
        <label>1</label>
    </ligand>
</feature>
<dbReference type="SMART" id="SM01096">
    <property type="entry name" value="CPSase_L_D3"/>
    <property type="match status" value="1"/>
</dbReference>
<feature type="binding site" evidence="14">
    <location>
        <position position="241"/>
    </location>
    <ligand>
        <name>ATP</name>
        <dbReference type="ChEBI" id="CHEBI:30616"/>
        <label>1</label>
    </ligand>
</feature>
<dbReference type="InterPro" id="IPR005479">
    <property type="entry name" value="CPAse_ATP-bd"/>
</dbReference>
<feature type="binding site" evidence="14">
    <location>
        <position position="208"/>
    </location>
    <ligand>
        <name>ATP</name>
        <dbReference type="ChEBI" id="CHEBI:30616"/>
        <label>1</label>
    </ligand>
</feature>
<dbReference type="Gene3D" id="3.30.1490.20">
    <property type="entry name" value="ATP-grasp fold, A domain"/>
    <property type="match status" value="1"/>
</dbReference>
<feature type="binding site" evidence="14">
    <location>
        <position position="242"/>
    </location>
    <ligand>
        <name>ATP</name>
        <dbReference type="ChEBI" id="CHEBI:30616"/>
        <label>1</label>
    </ligand>
</feature>
<dbReference type="Gene3D" id="3.40.50.20">
    <property type="match status" value="2"/>
</dbReference>
<dbReference type="EMBL" id="VIRV01000017">
    <property type="protein sequence ID" value="MBY0759494.1"/>
    <property type="molecule type" value="Genomic_DNA"/>
</dbReference>
<evidence type="ECO:0000256" key="12">
    <source>
        <dbReference type="ARBA" id="ARBA00023211"/>
    </source>
</evidence>
<evidence type="ECO:0000256" key="4">
    <source>
        <dbReference type="ARBA" id="ARBA00022598"/>
    </source>
</evidence>
<feature type="binding site" evidence="14">
    <location>
        <position position="833"/>
    </location>
    <ligand>
        <name>ATP</name>
        <dbReference type="ChEBI" id="CHEBI:30616"/>
        <label>2</label>
    </ligand>
</feature>
<reference evidence="17 18" key="1">
    <citation type="journal article" date="2020" name="New Microbes New Infect">
        <title>Sellimonas caecigallum sp. nov., description and genome sequence of a new member of the Sellimonas genus isolated from the cecum of feral chicken.</title>
        <authorList>
            <person name="Wongkuna S."/>
            <person name="Ghimire S."/>
            <person name="Antony L."/>
            <person name="Chankhamhaengdecha S."/>
            <person name="Janvilisri T."/>
            <person name="Scaria J."/>
        </authorList>
    </citation>
    <scope>NUCLEOTIDE SEQUENCE [LARGE SCALE GENOMIC DNA]</scope>
    <source>
        <strain evidence="17 18">SW451</strain>
    </source>
</reference>
<comment type="caution">
    <text evidence="17">The sequence shown here is derived from an EMBL/GenBank/DDBJ whole genome shotgun (WGS) entry which is preliminary data.</text>
</comment>
<feature type="binding site" evidence="14">
    <location>
        <position position="300"/>
    </location>
    <ligand>
        <name>Mn(2+)</name>
        <dbReference type="ChEBI" id="CHEBI:29035"/>
        <label>2</label>
    </ligand>
</feature>
<feature type="binding site" evidence="14">
    <location>
        <position position="747"/>
    </location>
    <ligand>
        <name>ATP</name>
        <dbReference type="ChEBI" id="CHEBI:30616"/>
        <label>2</label>
    </ligand>
</feature>
<feature type="binding site" evidence="14">
    <location>
        <position position="833"/>
    </location>
    <ligand>
        <name>Mg(2+)</name>
        <dbReference type="ChEBI" id="CHEBI:18420"/>
        <label>4</label>
    </ligand>
</feature>
<keyword evidence="7 14" id="KW-0677">Repeat</keyword>
<dbReference type="PROSITE" id="PS51855">
    <property type="entry name" value="MGS"/>
    <property type="match status" value="1"/>
</dbReference>
<feature type="binding site" evidence="14">
    <location>
        <position position="284"/>
    </location>
    <ligand>
        <name>Mn(2+)</name>
        <dbReference type="ChEBI" id="CHEBI:29035"/>
        <label>1</label>
    </ligand>
</feature>
<feature type="binding site" evidence="14">
    <location>
        <position position="833"/>
    </location>
    <ligand>
        <name>Mg(2+)</name>
        <dbReference type="ChEBI" id="CHEBI:18420"/>
        <label>3</label>
    </ligand>
</feature>
<dbReference type="SUPFAM" id="SSF48108">
    <property type="entry name" value="Carbamoyl phosphate synthetase, large subunit connection domain"/>
    <property type="match status" value="1"/>
</dbReference>
<dbReference type="InterPro" id="IPR036897">
    <property type="entry name" value="CarbamoylP_synth_lsu_oligo_sf"/>
</dbReference>
<evidence type="ECO:0000256" key="14">
    <source>
        <dbReference type="HAMAP-Rule" id="MF_01210"/>
    </source>
</evidence>
<feature type="binding site" evidence="14">
    <location>
        <position position="708"/>
    </location>
    <ligand>
        <name>ATP</name>
        <dbReference type="ChEBI" id="CHEBI:30616"/>
        <label>2</label>
    </ligand>
</feature>
<keyword evidence="9 14" id="KW-0067">ATP-binding</keyword>
<comment type="subunit">
    <text evidence="14">Composed of two chains; the small (or glutamine) chain promotes the hydrolysis of glutamine to ammonia, which is used by the large (or ammonia) chain to synthesize carbamoyl phosphate. Tetramer of heterodimers (alpha,beta)4.</text>
</comment>
<feature type="binding site" evidence="14">
    <location>
        <position position="298"/>
    </location>
    <ligand>
        <name>ATP</name>
        <dbReference type="ChEBI" id="CHEBI:30616"/>
        <label>1</label>
    </ligand>
</feature>
<comment type="pathway">
    <text evidence="14">Pyrimidine metabolism; UMP biosynthesis via de novo pathway; (S)-dihydroorotate from bicarbonate: step 1/3.</text>
</comment>
<evidence type="ECO:0000313" key="18">
    <source>
        <dbReference type="Proteomes" id="UP000779049"/>
    </source>
</evidence>
<feature type="binding site" evidence="14">
    <location>
        <position position="243"/>
    </location>
    <ligand>
        <name>ATP</name>
        <dbReference type="ChEBI" id="CHEBI:30616"/>
        <label>1</label>
    </ligand>
</feature>
<dbReference type="PROSITE" id="PS00867">
    <property type="entry name" value="CPSASE_2"/>
    <property type="match status" value="2"/>
</dbReference>
<feature type="binding site" evidence="14">
    <location>
        <position position="129"/>
    </location>
    <ligand>
        <name>ATP</name>
        <dbReference type="ChEBI" id="CHEBI:30616"/>
        <label>1</label>
    </ligand>
</feature>
<keyword evidence="4 14" id="KW-0436">Ligase</keyword>
<gene>
    <name evidence="14 17" type="primary">carB</name>
    <name evidence="17" type="ORF">FLB61_10420</name>
</gene>
<feature type="domain" description="ATP-grasp" evidence="15">
    <location>
        <begin position="672"/>
        <end position="862"/>
    </location>
</feature>
<evidence type="ECO:0000256" key="10">
    <source>
        <dbReference type="ARBA" id="ARBA00022842"/>
    </source>
</evidence>
<organism evidence="17 18">
    <name type="scientific">Sellimonas caecigallum</name>
    <dbReference type="NCBI Taxonomy" id="2592333"/>
    <lineage>
        <taxon>Bacteria</taxon>
        <taxon>Bacillati</taxon>
        <taxon>Bacillota</taxon>
        <taxon>Clostridia</taxon>
        <taxon>Lachnospirales</taxon>
        <taxon>Lachnospiraceae</taxon>
        <taxon>Sellimonas</taxon>
    </lineage>
</organism>
<evidence type="ECO:0000256" key="1">
    <source>
        <dbReference type="ARBA" id="ARBA00005077"/>
    </source>
</evidence>
<keyword evidence="6" id="KW-0479">Metal-binding</keyword>
<keyword evidence="11 14" id="KW-0665">Pyrimidine biosynthesis</keyword>
<keyword evidence="12" id="KW-0464">Manganese</keyword>
<keyword evidence="10" id="KW-0460">Magnesium</keyword>
<comment type="caution">
    <text evidence="14">Lacks conserved residue(s) required for the propagation of feature annotation.</text>
</comment>
<dbReference type="Gene3D" id="1.10.1030.10">
    <property type="entry name" value="Carbamoyl-phosphate synthetase, large subunit oligomerisation domain"/>
    <property type="match status" value="1"/>
</dbReference>
<evidence type="ECO:0000256" key="8">
    <source>
        <dbReference type="ARBA" id="ARBA00022741"/>
    </source>
</evidence>
<feature type="binding site" evidence="14">
    <location>
        <position position="778"/>
    </location>
    <ligand>
        <name>ATP</name>
        <dbReference type="ChEBI" id="CHEBI:30616"/>
        <label>2</label>
    </ligand>
</feature>
<feature type="binding site" evidence="14">
    <location>
        <position position="176"/>
    </location>
    <ligand>
        <name>ATP</name>
        <dbReference type="ChEBI" id="CHEBI:30616"/>
        <label>1</label>
    </ligand>
</feature>
<dbReference type="NCBIfam" id="TIGR01369">
    <property type="entry name" value="CPSaseII_lrg"/>
    <property type="match status" value="1"/>
</dbReference>
<sequence>MPRNQDIKKVLVIGSGPIIIGQAAEFDYAGTQACRSLKEEGIEVVLLNSNPATIMTDKDIADRVYIEPLTVEVVEELIKKEQPDSVLPTLGGQAGLNLAMELEEAGFLKEHNVRLIGTTAETIKKAEDRLEFKATMEKIGEPVAASLVVENVPDGVAFAEKIGYPVVLRPAYTLGGSGGGIADNREELVEILENGLRLSRVGQVLVERCISGWKEIEYEVMRDGNGNCITVCNMENIDPVGVHTGDSIVVAPSQTLGDKEYQMLRTSALNIISELNITGGCNVQYALHPDTFEYCVIEVNPRVSRSSALASKATGYPIAKVAAKIALGYTLDEIKNAITGKTYASFEPMLDYCVVKIPRLPFDKFISAKRTLTTQMKATGEVMSICNNFEGALMKAIRSLEQHVDSLMSYDFSDLSDEELLERLHEMDDRRIWMIAEALRRGVSYDVLYSITKIDRWFIDKLAILVEMEKALKEGPLTTELLKEAKRIEFPDNVIAALTGKTETEIHDMRKENGIVAAYKMVDTCAAEFAASTPYYYSVFGSENEVEETRDRKKVLVLGSGPIRIGQGIEFDFCSVHCTWAFEKEGYETIIINNNPETVSTDFDIADKLYFEPLTPEDVESIVDIEKPDGAVVQFGGQTAIKLTEALMKMGVPILGTSAENVDAAEDRELFDEILSKCRIPRPSGGTVFTAEEAKKVAAELGYPVLVRPSYVLGGQGMQIAINDHDIDEFIGIINRITQEHPILVDKYLVGKEIEVDAVCDGEDILIPGIMEHIERAGIHSGDSISVYPAQSISAVTKRKIEEYTKRLAKALHVIGMINIQFIVCGEDVYVIEVNPRSSRTVPYISKVTGIPIVPLAAKVIIGHKIRELGYTPGLQKEADYIAIKMPVFSFEKIRDADISLGPEMKSTGECLGIAKTFNEALYKAFLGAGIRLPKYKNMIMTVRDADKEEAVEIGRRFEALGYRIFATEGTAAALKENGVKAIAVNKIEQESPNLMDLILGHEIDLVIDTPPQGADHAKDGFLIRRSAIETGVNVLTAMDTARALVTSLENTDIKELTLIDIAKVE</sequence>
<dbReference type="PANTHER" id="PTHR11405">
    <property type="entry name" value="CARBAMOYLTRANSFERASE FAMILY MEMBER"/>
    <property type="match status" value="1"/>
</dbReference>
<comment type="function">
    <text evidence="14">Large subunit of the glutamine-dependent carbamoyl phosphate synthetase (CPSase). CPSase catalyzes the formation of carbamoyl phosphate from the ammonia moiety of glutamine, carbonate, and phosphate donated by ATP, constituting the first step of 2 biosynthetic pathways, one leading to arginine and/or urea and the other to pyrimidine nucleotides. The large subunit (synthetase) binds the substrates ammonia (free or transferred from glutamine from the small subunit), hydrogencarbonate and ATP and carries out an ATP-coupled ligase reaction, activating hydrogencarbonate by forming carboxy phosphate which reacts with ammonia to form carbamoyl phosphate.</text>
</comment>
<dbReference type="NCBIfam" id="NF009455">
    <property type="entry name" value="PRK12815.1"/>
    <property type="match status" value="1"/>
</dbReference>
<evidence type="ECO:0000256" key="13">
    <source>
        <dbReference type="ARBA" id="ARBA00047359"/>
    </source>
</evidence>
<dbReference type="SUPFAM" id="SSF56059">
    <property type="entry name" value="Glutathione synthetase ATP-binding domain-like"/>
    <property type="match status" value="2"/>
</dbReference>
<dbReference type="SUPFAM" id="SSF52335">
    <property type="entry name" value="Methylglyoxal synthase-like"/>
    <property type="match status" value="1"/>
</dbReference>
<proteinExistence type="inferred from homology"/>
<dbReference type="PANTHER" id="PTHR11405:SF53">
    <property type="entry name" value="CARBAMOYL-PHOSPHATE SYNTHASE [AMMONIA], MITOCHONDRIAL"/>
    <property type="match status" value="1"/>
</dbReference>
<dbReference type="Pfam" id="PF02786">
    <property type="entry name" value="CPSase_L_D2"/>
    <property type="match status" value="2"/>
</dbReference>
<dbReference type="InterPro" id="IPR006275">
    <property type="entry name" value="CPSase_lsu"/>
</dbReference>
<feature type="binding site" evidence="14">
    <location>
        <position position="284"/>
    </location>
    <ligand>
        <name>ATP</name>
        <dbReference type="ChEBI" id="CHEBI:30616"/>
        <label>1</label>
    </ligand>
</feature>
<evidence type="ECO:0000256" key="3">
    <source>
        <dbReference type="ARBA" id="ARBA00022571"/>
    </source>
</evidence>
<evidence type="ECO:0000256" key="7">
    <source>
        <dbReference type="ARBA" id="ARBA00022737"/>
    </source>
</evidence>
<dbReference type="Pfam" id="PF25596">
    <property type="entry name" value="CPSase_L_D1"/>
    <property type="match status" value="2"/>
</dbReference>
<feature type="binding site" evidence="14">
    <location>
        <position position="298"/>
    </location>
    <ligand>
        <name>Mn(2+)</name>
        <dbReference type="ChEBI" id="CHEBI:29035"/>
        <label>1</label>
    </ligand>
</feature>
<comment type="similarity">
    <text evidence="2 14">Belongs to the CarB family.</text>
</comment>
<feature type="binding site" evidence="14">
    <location>
        <position position="821"/>
    </location>
    <ligand>
        <name>Mn(2+)</name>
        <dbReference type="ChEBI" id="CHEBI:29035"/>
        <label>3</label>
    </ligand>
</feature>
<evidence type="ECO:0000256" key="2">
    <source>
        <dbReference type="ARBA" id="ARBA00009799"/>
    </source>
</evidence>
<feature type="binding site" evidence="14">
    <location>
        <position position="821"/>
    </location>
    <ligand>
        <name>Mg(2+)</name>
        <dbReference type="ChEBI" id="CHEBI:18420"/>
        <label>3</label>
    </ligand>
</feature>
<dbReference type="Gene3D" id="3.30.470.20">
    <property type="entry name" value="ATP-grasp fold, B domain"/>
    <property type="match status" value="2"/>
</dbReference>
<dbReference type="InterPro" id="IPR016185">
    <property type="entry name" value="PreATP-grasp_dom_sf"/>
</dbReference>
<feature type="binding site" evidence="14">
    <location>
        <position position="298"/>
    </location>
    <ligand>
        <name>Mg(2+)</name>
        <dbReference type="ChEBI" id="CHEBI:18420"/>
        <label>1</label>
    </ligand>
</feature>
<feature type="binding site" evidence="14">
    <location>
        <position position="780"/>
    </location>
    <ligand>
        <name>ATP</name>
        <dbReference type="ChEBI" id="CHEBI:30616"/>
        <label>2</label>
    </ligand>
</feature>
<dbReference type="InterPro" id="IPR013815">
    <property type="entry name" value="ATP_grasp_subdomain_1"/>
</dbReference>
<evidence type="ECO:0000256" key="6">
    <source>
        <dbReference type="ARBA" id="ARBA00022723"/>
    </source>
</evidence>
<dbReference type="InterPro" id="IPR033937">
    <property type="entry name" value="MGS_CPS_CarB"/>
</dbReference>
<feature type="binding site" evidence="14">
    <location>
        <position position="215"/>
    </location>
    <ligand>
        <name>ATP</name>
        <dbReference type="ChEBI" id="CHEBI:30616"/>
        <label>1</label>
    </ligand>
</feature>
<feature type="binding site" evidence="14">
    <location>
        <position position="753"/>
    </location>
    <ligand>
        <name>ATP</name>
        <dbReference type="ChEBI" id="CHEBI:30616"/>
        <label>2</label>
    </ligand>
</feature>
<dbReference type="SUPFAM" id="SSF52440">
    <property type="entry name" value="PreATP-grasp domain"/>
    <property type="match status" value="2"/>
</dbReference>
<keyword evidence="3 14" id="KW-0055">Arginine biosynthesis</keyword>
<keyword evidence="8 14" id="KW-0547">Nucleotide-binding</keyword>
<dbReference type="Pfam" id="PF02787">
    <property type="entry name" value="CPSase_L_D3"/>
    <property type="match status" value="1"/>
</dbReference>
<feature type="binding site" evidence="14">
    <location>
        <position position="833"/>
    </location>
    <ligand>
        <name>Mn(2+)</name>
        <dbReference type="ChEBI" id="CHEBI:29035"/>
        <label>4</label>
    </ligand>
</feature>
<feature type="binding site" evidence="14">
    <location>
        <position position="781"/>
    </location>
    <ligand>
        <name>ATP</name>
        <dbReference type="ChEBI" id="CHEBI:30616"/>
        <label>2</label>
    </ligand>
</feature>
<dbReference type="PRINTS" id="PR00098">
    <property type="entry name" value="CPSASE"/>
</dbReference>
<evidence type="ECO:0000259" key="15">
    <source>
        <dbReference type="PROSITE" id="PS50975"/>
    </source>
</evidence>
<dbReference type="InterPro" id="IPR005480">
    <property type="entry name" value="CPSase_lsu_oligo"/>
</dbReference>
<comment type="catalytic activity">
    <reaction evidence="13 14">
        <text>hydrogencarbonate + NH4(+) + 2 ATP = carbamoyl phosphate + 2 ADP + phosphate + 2 H(+)</text>
        <dbReference type="Rhea" id="RHEA:18029"/>
        <dbReference type="ChEBI" id="CHEBI:15378"/>
        <dbReference type="ChEBI" id="CHEBI:17544"/>
        <dbReference type="ChEBI" id="CHEBI:28938"/>
        <dbReference type="ChEBI" id="CHEBI:30616"/>
        <dbReference type="ChEBI" id="CHEBI:43474"/>
        <dbReference type="ChEBI" id="CHEBI:58228"/>
        <dbReference type="ChEBI" id="CHEBI:456216"/>
        <dbReference type="EC" id="6.3.4.16"/>
    </reaction>
</comment>
<feature type="region of interest" description="Carboxyphosphate synthetic domain" evidence="14">
    <location>
        <begin position="1"/>
        <end position="401"/>
    </location>
</feature>
<evidence type="ECO:0000256" key="9">
    <source>
        <dbReference type="ARBA" id="ARBA00022840"/>
    </source>
</evidence>
<feature type="domain" description="MGS-like" evidence="16">
    <location>
        <begin position="931"/>
        <end position="1066"/>
    </location>
</feature>
<feature type="binding site" evidence="14">
    <location>
        <position position="779"/>
    </location>
    <ligand>
        <name>ATP</name>
        <dbReference type="ChEBI" id="CHEBI:30616"/>
        <label>2</label>
    </ligand>
</feature>
<feature type="binding site" evidence="14">
    <location>
        <position position="300"/>
    </location>
    <ligand>
        <name>Mg(2+)</name>
        <dbReference type="ChEBI" id="CHEBI:18420"/>
        <label>2</label>
    </ligand>
</feature>
<comment type="pathway">
    <text evidence="1 14">Amino-acid biosynthesis; L-arginine biosynthesis; carbamoyl phosphate from bicarbonate: step 1/1.</text>
</comment>
<dbReference type="SMART" id="SM00851">
    <property type="entry name" value="MGS"/>
    <property type="match status" value="1"/>
</dbReference>
<feature type="binding site" evidence="14">
    <location>
        <position position="298"/>
    </location>
    <ligand>
        <name>Mn(2+)</name>
        <dbReference type="ChEBI" id="CHEBI:29035"/>
        <label>2</label>
    </ligand>
</feature>
<feature type="binding site" evidence="14">
    <location>
        <position position="749"/>
    </location>
    <ligand>
        <name>ATP</name>
        <dbReference type="ChEBI" id="CHEBI:30616"/>
        <label>2</label>
    </ligand>
</feature>
<dbReference type="Proteomes" id="UP000779049">
    <property type="component" value="Unassembled WGS sequence"/>
</dbReference>
<feature type="binding site" evidence="14">
    <location>
        <position position="210"/>
    </location>
    <ligand>
        <name>ATP</name>
        <dbReference type="ChEBI" id="CHEBI:30616"/>
        <label>1</label>
    </ligand>
</feature>
<evidence type="ECO:0000256" key="5">
    <source>
        <dbReference type="ARBA" id="ARBA00022605"/>
    </source>
</evidence>
<dbReference type="PROSITE" id="PS00866">
    <property type="entry name" value="CPSASE_1"/>
    <property type="match status" value="2"/>
</dbReference>